<organism evidence="3 4">
    <name type="scientific">Vibrio syngnathi</name>
    <dbReference type="NCBI Taxonomy" id="3034029"/>
    <lineage>
        <taxon>Bacteria</taxon>
        <taxon>Pseudomonadati</taxon>
        <taxon>Pseudomonadota</taxon>
        <taxon>Gammaproteobacteria</taxon>
        <taxon>Vibrionales</taxon>
        <taxon>Vibrionaceae</taxon>
        <taxon>Vibrio</taxon>
    </lineage>
</organism>
<keyword evidence="4" id="KW-1185">Reference proteome</keyword>
<sequence length="1455" mass="158204">MKLVNLFSLVFAILLVSVFQSNALASQCLQDGAQVNSRNGFCFVFKLKSDGTNRAKMEFISSNGRRSYYPVWTDDSRFSNYSKVIYETGYRGVEKTYRVQFVPENNNSNNIKGKLKYYVDGVLKRTVHNFWMSNTVGATKNRPNIYLKVVGNQFNANKYCISSGTCGALPAPPVTKFDDARFEFGRLDSADCKLSDCTITFNQTYRTTPLVFLMPTIDPVNPDNDAPATLSIKSISSTRATFHQEVAPQHWNYNLASKPMSSISYLVVEPGTITFSDGHKAIAGYLDTKAYQAHGKKSDPKWESVPYSRFSSHRIQDDDPAVFAQVNSPTNRWLTVGVDDVNQTRAKFFLELTRVDTNNSPSQSEKIAFLVSDEHEGTTNDLKYEFGRISLDDDSGSSTPLRKSCNDMHDLDNEYKSLPGIVASKLTRRGGQGGWLRLCSVKRNGSDDDDYQVGFVVDEDLSLEDSKGWRSHTDEKIGYFAFQVNYLPKFSKNLCSAFPSAAQGWKNASGSSIEMWNQSKITNALLEAGQRKVGFGTAQFGNVVKCDGISCTNDPTKQIVQSKLDDFLITNSGSDIWNTTKTLTPLSQKSLSIGQSTVTLTAGDYYFNSLNINTHSSLNIQGKVTIHTRYLNLSNSSRINNSGNADNLVIVGYDPTKGSSGQACPAYGCKMDLSSQSQIKALIYSEGEVRLSNGSHVYGAVTTRDLHMSGTSQITGESQCFSEPELVITPGSSSGLACAGIPITFKLVDKITKQPVNNYTGTLDVTIPNNSSGDACWLNSDGSCSTSLSHNFVAGQTATYTKSLSSIGLSPVSISASIRGQSNISAAGGPYQFVPYGFKIEDKQRVDVGKGQVSFRPFETEVTAVASGSANPRACQKISDYDGTKSLYASYEQITQGNSGWNNQLFLNSYSIKVGSSPLNGTKVNNIAFQNGVAKLTSLYWSAGHIKLHLADADWQPTNQPIPNWKGLQSSTDMYVRPFALVSCQDNSGVPNGPFPSGSSTGGVSFIAAGDTASLAVSAIAWDANADRNNDGLIDSSFSGDLCRNLPVSGFDDEIVYVNYELETPSNGHNGVLNISGKLSGDESSPQPIPVDMWSNGYAYKSLAWSEVGSIKLWTEKPNYLNGMMVPGYKATIGRFYPKYFQVVNSAVWDYPGNQSYAYMNQPFEGVTFDVEALNQQAQAVKNYGYFDSTMTASFALYEANPAFVNRFYSGTPAKSWASILGKSIGTFTLDENSPSTNCASELCWAKAASADGYEDGPFNTAGGTDSTISIDAVGSNVDPISYHYNGSPRLLTVQPTIRFGRAVMDSVGAVTGNGMNIPLRIEHWTGASFVTHDGDNSTNLTGVNIESANRDIWVETGSTAADVTFTGGGGVVNGTSNSIRVGQVPADPAVRQQTQVWLELNSGGNAAPWLRYRWQDANRAEVDGEEDPSTVVTFGIHRGNDRVIYRGENGLIGQ</sequence>
<feature type="domain" description="DUF6701" evidence="2">
    <location>
        <begin position="847"/>
        <end position="1449"/>
    </location>
</feature>
<dbReference type="Pfam" id="PF20419">
    <property type="entry name" value="DUF6701"/>
    <property type="match status" value="1"/>
</dbReference>
<reference evidence="3 4" key="1">
    <citation type="submission" date="2016-10" db="EMBL/GenBank/DDBJ databases">
        <title>The High Quality Genome of Vibrio splendidus K08M4.</title>
        <authorList>
            <person name="Wendling C."/>
            <person name="Chibani C.M."/>
            <person name="Hertel R."/>
            <person name="Sproer C."/>
            <person name="Bunk B."/>
            <person name="Overmann J."/>
            <person name="Roth O."/>
            <person name="Liesegang H."/>
        </authorList>
    </citation>
    <scope>NUCLEOTIDE SEQUENCE [LARGE SCALE GENOMIC DNA]</scope>
    <source>
        <strain evidence="3 4">K08M4</strain>
    </source>
</reference>
<accession>A0AA34TQU9</accession>
<dbReference type="Proteomes" id="UP000194136">
    <property type="component" value="Chromosome 1"/>
</dbReference>
<feature type="chain" id="PRO_5041213435" description="DUF6701 domain-containing protein" evidence="1">
    <location>
        <begin position="24"/>
        <end position="1455"/>
    </location>
</feature>
<keyword evidence="1" id="KW-0732">Signal</keyword>
<proteinExistence type="predicted"/>
<protein>
    <recommendedName>
        <fullName evidence="2">DUF6701 domain-containing protein</fullName>
    </recommendedName>
</protein>
<feature type="signal peptide" evidence="1">
    <location>
        <begin position="1"/>
        <end position="23"/>
    </location>
</feature>
<evidence type="ECO:0000256" key="1">
    <source>
        <dbReference type="SAM" id="SignalP"/>
    </source>
</evidence>
<dbReference type="KEGG" id="vsy:K08M4_26250"/>
<dbReference type="RefSeq" id="WP_232460212.1">
    <property type="nucleotide sequence ID" value="NZ_CP017916.1"/>
</dbReference>
<evidence type="ECO:0000313" key="3">
    <source>
        <dbReference type="EMBL" id="ARP39351.1"/>
    </source>
</evidence>
<dbReference type="InterPro" id="IPR046524">
    <property type="entry name" value="DUF6701"/>
</dbReference>
<name>A0AA34TQU9_9VIBR</name>
<evidence type="ECO:0000313" key="4">
    <source>
        <dbReference type="Proteomes" id="UP000194136"/>
    </source>
</evidence>
<dbReference type="EMBL" id="CP017916">
    <property type="protein sequence ID" value="ARP39351.1"/>
    <property type="molecule type" value="Genomic_DNA"/>
</dbReference>
<gene>
    <name evidence="3" type="ORF">K08M4_26250</name>
</gene>
<evidence type="ECO:0000259" key="2">
    <source>
        <dbReference type="Pfam" id="PF20419"/>
    </source>
</evidence>